<dbReference type="AlphaFoldDB" id="A0A371B8I4"/>
<comment type="caution">
    <text evidence="1">The sequence shown here is derived from an EMBL/GenBank/DDBJ whole genome shotgun (WGS) entry which is preliminary data.</text>
</comment>
<name>A0A371B8I4_9BRAD</name>
<dbReference type="Gene3D" id="3.40.50.150">
    <property type="entry name" value="Vaccinia Virus protein VP39"/>
    <property type="match status" value="1"/>
</dbReference>
<gene>
    <name evidence="1" type="ORF">DXH78_04250</name>
</gene>
<keyword evidence="2" id="KW-1185">Reference proteome</keyword>
<dbReference type="EMBL" id="QRGO01000001">
    <property type="protein sequence ID" value="RDV03864.1"/>
    <property type="molecule type" value="Genomic_DNA"/>
</dbReference>
<dbReference type="SUPFAM" id="SSF53335">
    <property type="entry name" value="S-adenosyl-L-methionine-dependent methyltransferases"/>
    <property type="match status" value="1"/>
</dbReference>
<evidence type="ECO:0000313" key="2">
    <source>
        <dbReference type="Proteomes" id="UP000263993"/>
    </source>
</evidence>
<protein>
    <submittedName>
        <fullName evidence="1">Uncharacterized protein</fullName>
    </submittedName>
</protein>
<proteinExistence type="predicted"/>
<dbReference type="Proteomes" id="UP000263993">
    <property type="component" value="Unassembled WGS sequence"/>
</dbReference>
<organism evidence="1 2">
    <name type="scientific">Undibacter mobilis</name>
    <dbReference type="NCBI Taxonomy" id="2292256"/>
    <lineage>
        <taxon>Bacteria</taxon>
        <taxon>Pseudomonadati</taxon>
        <taxon>Pseudomonadota</taxon>
        <taxon>Alphaproteobacteria</taxon>
        <taxon>Hyphomicrobiales</taxon>
        <taxon>Nitrobacteraceae</taxon>
        <taxon>Undibacter</taxon>
    </lineage>
</organism>
<dbReference type="OrthoDB" id="7376608at2"/>
<sequence>MNEVILQEIAEFCRQRGLAESTFGRRAVNDGKLASRLRNGGRITTDTLDRIRSFMAHGSDGNTARRRLLIDAPSAQSLPVIRMQAPPMASAQVNNDDPQRNFRFFDNRQKYLLFVNTCSEKWEVAQRVSLELDNIHPRPPAVRVFDAGVGDGTVLTRVMRSMHHKFPTMPFQIVGKEISLEDVRLALQKMPDRFMEHPSTVVVLTNLAYADAPWLAAKSLSAATSMVWKEVALDGNTAHSFEEQITALEPFLAESWKAKVSPTSGNPVYERPVVLVLYRNDHRFMLDQVIPKPGGSHADYDLVIASQPYRARASLEFKAKRVLAPLARALGPGGRMITIQSYGNDPGMEIIHKVWPDDNPFMHSRHDLLKETKLELGSAGRDLNFNVYSDQRSLFRYDMHTLPSEVSSSIGTSTLLAAWNAAVYVAQVEDDRLSDINSDRRYVDATREVLQQRGGLWFYDESFVISRRRQ</sequence>
<evidence type="ECO:0000313" key="1">
    <source>
        <dbReference type="EMBL" id="RDV03864.1"/>
    </source>
</evidence>
<dbReference type="InterPro" id="IPR029063">
    <property type="entry name" value="SAM-dependent_MTases_sf"/>
</dbReference>
<dbReference type="RefSeq" id="WP_115515890.1">
    <property type="nucleotide sequence ID" value="NZ_QRGO01000001.1"/>
</dbReference>
<reference evidence="2" key="1">
    <citation type="submission" date="2018-08" db="EMBL/GenBank/DDBJ databases">
        <authorList>
            <person name="Kim S.-J."/>
            <person name="Jung G.-Y."/>
        </authorList>
    </citation>
    <scope>NUCLEOTIDE SEQUENCE [LARGE SCALE GENOMIC DNA]</scope>
    <source>
        <strain evidence="2">GY_H</strain>
    </source>
</reference>
<accession>A0A371B8I4</accession>